<evidence type="ECO:0000313" key="2">
    <source>
        <dbReference type="EMBL" id="SDS86714.1"/>
    </source>
</evidence>
<dbReference type="AlphaFoldDB" id="A0A1H1VP53"/>
<sequence length="130" mass="14683">MTHKVNNTSKNNTLDLIALSSSLICAIHCAIFPILLSLTSLSSLYFLNNPIIEWIFIGLGIVFLLTSLWPSYKNKDHKTKPLIIAGLGFVFIAIGRLHFTHLWEIINTVIGAVLLALAHYMNWKLLRLRL</sequence>
<reference evidence="2 3" key="1">
    <citation type="submission" date="2016-10" db="EMBL/GenBank/DDBJ databases">
        <authorList>
            <person name="Varghese N."/>
            <person name="Submissions S."/>
        </authorList>
    </citation>
    <scope>NUCLEOTIDE SEQUENCE [LARGE SCALE GENOMIC DNA]</scope>
    <source>
        <strain evidence="2 3">RHA_55</strain>
    </source>
</reference>
<evidence type="ECO:0000256" key="1">
    <source>
        <dbReference type="SAM" id="Phobius"/>
    </source>
</evidence>
<dbReference type="EMBL" id="LT629774">
    <property type="protein sequence ID" value="SDS86714.1"/>
    <property type="molecule type" value="Genomic_DNA"/>
</dbReference>
<dbReference type="InterPro" id="IPR004891">
    <property type="entry name" value="Mercury-R_MerC"/>
</dbReference>
<organism evidence="2 3">
    <name type="scientific">Winogradskyella sediminis</name>
    <dbReference type="NCBI Taxonomy" id="1382466"/>
    <lineage>
        <taxon>Bacteria</taxon>
        <taxon>Pseudomonadati</taxon>
        <taxon>Bacteroidota</taxon>
        <taxon>Flavobacteriia</taxon>
        <taxon>Flavobacteriales</taxon>
        <taxon>Flavobacteriaceae</taxon>
        <taxon>Winogradskyella</taxon>
    </lineage>
</organism>
<feature type="transmembrane region" description="Helical" evidence="1">
    <location>
        <begin position="81"/>
        <end position="99"/>
    </location>
</feature>
<keyword evidence="1" id="KW-1133">Transmembrane helix</keyword>
<proteinExistence type="predicted"/>
<keyword evidence="1" id="KW-0812">Transmembrane</keyword>
<feature type="transmembrane region" description="Helical" evidence="1">
    <location>
        <begin position="51"/>
        <end position="69"/>
    </location>
</feature>
<dbReference type="Proteomes" id="UP000198963">
    <property type="component" value="Chromosome I"/>
</dbReference>
<keyword evidence="3" id="KW-1185">Reference proteome</keyword>
<evidence type="ECO:0000313" key="3">
    <source>
        <dbReference type="Proteomes" id="UP000198963"/>
    </source>
</evidence>
<dbReference type="GO" id="GO:0015097">
    <property type="term" value="F:mercury ion transmembrane transporter activity"/>
    <property type="evidence" value="ECO:0007669"/>
    <property type="project" value="InterPro"/>
</dbReference>
<accession>A0A1H1VP53</accession>
<dbReference type="GO" id="GO:0016020">
    <property type="term" value="C:membrane"/>
    <property type="evidence" value="ECO:0007669"/>
    <property type="project" value="InterPro"/>
</dbReference>
<keyword evidence="1" id="KW-0472">Membrane</keyword>
<feature type="transmembrane region" description="Helical" evidence="1">
    <location>
        <begin position="16"/>
        <end position="39"/>
    </location>
</feature>
<dbReference type="Pfam" id="PF03203">
    <property type="entry name" value="MerC"/>
    <property type="match status" value="1"/>
</dbReference>
<name>A0A1H1VP53_9FLAO</name>
<dbReference type="STRING" id="1249933.SAMN04489797_2620"/>
<protein>
    <submittedName>
        <fullName evidence="2">MerC mercury resistance protein</fullName>
    </submittedName>
</protein>
<gene>
    <name evidence="2" type="ORF">SAMN04489797_2620</name>
</gene>
<feature type="transmembrane region" description="Helical" evidence="1">
    <location>
        <begin position="105"/>
        <end position="123"/>
    </location>
</feature>